<dbReference type="Gene3D" id="3.90.1200.10">
    <property type="match status" value="1"/>
</dbReference>
<dbReference type="InterPro" id="IPR011009">
    <property type="entry name" value="Kinase-like_dom_sf"/>
</dbReference>
<proteinExistence type="predicted"/>
<accession>A0ABT0GH88</accession>
<dbReference type="PANTHER" id="PTHR33540">
    <property type="entry name" value="TRNA THREONYLCARBAMOYLADENOSINE BIOSYNTHESIS PROTEIN TSAE"/>
    <property type="match status" value="1"/>
</dbReference>
<dbReference type="RefSeq" id="WP_248208581.1">
    <property type="nucleotide sequence ID" value="NZ_JALNMH010000007.1"/>
</dbReference>
<dbReference type="Gene3D" id="3.30.200.20">
    <property type="entry name" value="Phosphorylase Kinase, domain 1"/>
    <property type="match status" value="1"/>
</dbReference>
<sequence length="337" mass="38043">MSGAREARRLAFAREALDDPRIGLEPASSDASFRSYWRTLGVEPSRIVMDAPPDKEDLAPFLDVAARLEAAGVAAPQVLARDIDGGFLLLSDLGSRLLLPELDADRVEDHYARAMALLLRMQRDVDDSGLARYDEARLVTEMELMPTWFVQRHLGITPGCEDWDVIESAFRALLDSAAAQPQCFVHRDFHSRNLMLQEDGALAVIDFQDAVRGPVTYDLVSLLRDCYVEWPDARVEGWVEDYRRRLAAGGLPVPDADRFLRAFDLMGLQRHIKVLGIFCRLWYRDGKAGYLGDLPRVWGYVHRVGLRHPEIRPLVELLDQWIAQRDLRRPAGEGVAA</sequence>
<reference evidence="4" key="1">
    <citation type="submission" date="2022-04" db="EMBL/GenBank/DDBJ databases">
        <title>Lysobacter sp. CAU 1642 isolated from sea sand.</title>
        <authorList>
            <person name="Kim W."/>
        </authorList>
    </citation>
    <scope>NUCLEOTIDE SEQUENCE</scope>
    <source>
        <strain evidence="4">CAU 1642</strain>
    </source>
</reference>
<dbReference type="EMBL" id="JALNMH010000007">
    <property type="protein sequence ID" value="MCK7593902.1"/>
    <property type="molecule type" value="Genomic_DNA"/>
</dbReference>
<keyword evidence="2" id="KW-0067">ATP-binding</keyword>
<keyword evidence="5" id="KW-1185">Reference proteome</keyword>
<feature type="domain" description="Aminoglycoside phosphotransferase" evidence="3">
    <location>
        <begin position="24"/>
        <end position="247"/>
    </location>
</feature>
<evidence type="ECO:0000256" key="2">
    <source>
        <dbReference type="ARBA" id="ARBA00022840"/>
    </source>
</evidence>
<dbReference type="PANTHER" id="PTHR33540:SF1">
    <property type="entry name" value="N-ACETYLMURAMATE_N-ACETYLGLUCOSAMINE KINASE"/>
    <property type="match status" value="1"/>
</dbReference>
<comment type="caution">
    <text evidence="4">The sequence shown here is derived from an EMBL/GenBank/DDBJ whole genome shotgun (WGS) entry which is preliminary data.</text>
</comment>
<evidence type="ECO:0000313" key="5">
    <source>
        <dbReference type="Proteomes" id="UP001431449"/>
    </source>
</evidence>
<dbReference type="Proteomes" id="UP001431449">
    <property type="component" value="Unassembled WGS sequence"/>
</dbReference>
<keyword evidence="1" id="KW-0547">Nucleotide-binding</keyword>
<dbReference type="SUPFAM" id="SSF56112">
    <property type="entry name" value="Protein kinase-like (PK-like)"/>
    <property type="match status" value="1"/>
</dbReference>
<name>A0ABT0GH88_9GAMM</name>
<dbReference type="Pfam" id="PF01636">
    <property type="entry name" value="APH"/>
    <property type="match status" value="1"/>
</dbReference>
<evidence type="ECO:0000259" key="3">
    <source>
        <dbReference type="Pfam" id="PF01636"/>
    </source>
</evidence>
<evidence type="ECO:0000256" key="1">
    <source>
        <dbReference type="ARBA" id="ARBA00022741"/>
    </source>
</evidence>
<protein>
    <submittedName>
        <fullName evidence="4">Phosphotransferase</fullName>
    </submittedName>
</protein>
<dbReference type="InterPro" id="IPR002575">
    <property type="entry name" value="Aminoglycoside_PTrfase"/>
</dbReference>
<gene>
    <name evidence="4" type="ORF">M0G41_09485</name>
</gene>
<organism evidence="4 5">
    <name type="scientific">Pseudomarimonas salicorniae</name>
    <dbReference type="NCBI Taxonomy" id="2933270"/>
    <lineage>
        <taxon>Bacteria</taxon>
        <taxon>Pseudomonadati</taxon>
        <taxon>Pseudomonadota</taxon>
        <taxon>Gammaproteobacteria</taxon>
        <taxon>Lysobacterales</taxon>
        <taxon>Lysobacteraceae</taxon>
        <taxon>Pseudomarimonas</taxon>
    </lineage>
</organism>
<evidence type="ECO:0000313" key="4">
    <source>
        <dbReference type="EMBL" id="MCK7593902.1"/>
    </source>
</evidence>